<dbReference type="SUPFAM" id="SSF57783">
    <property type="entry name" value="Zinc beta-ribbon"/>
    <property type="match status" value="1"/>
</dbReference>
<gene>
    <name evidence="3" type="ORF">WMG39_33150</name>
</gene>
<sequence>GMYEFKRQLEYKTEKFSSQLILVDRFFPSSQICSNCGNHRHKMPLKNRVYVCPDCGHTEDRDLNAAKNIERWFEGIHVPIRSD</sequence>
<comment type="caution">
    <text evidence="3">The sequence shown here is derived from an EMBL/GenBank/DDBJ whole genome shotgun (WGS) entry which is preliminary data.</text>
</comment>
<dbReference type="RefSeq" id="WP_340542773.1">
    <property type="nucleotide sequence ID" value="NZ_JBBLXS010001484.1"/>
</dbReference>
<evidence type="ECO:0000256" key="1">
    <source>
        <dbReference type="ARBA" id="ARBA00023125"/>
    </source>
</evidence>
<proteinExistence type="predicted"/>
<accession>A0ABU8YYU0</accession>
<reference evidence="3 4" key="1">
    <citation type="journal article" date="2020" name="Harmful Algae">
        <title>Molecular and morphological characterization of a novel dihydroanatoxin-a producing Microcoleus species (cyanobacteria) from the Russian River, California, USA.</title>
        <authorList>
            <person name="Conklin K.Y."/>
            <person name="Stancheva R."/>
            <person name="Otten T.G."/>
            <person name="Fadness R."/>
            <person name="Boyer G.L."/>
            <person name="Read B."/>
            <person name="Zhang X."/>
            <person name="Sheath R.G."/>
        </authorList>
    </citation>
    <scope>NUCLEOTIDE SEQUENCE [LARGE SCALE GENOMIC DNA]</scope>
    <source>
        <strain evidence="3 4">PTRS2</strain>
    </source>
</reference>
<keyword evidence="1" id="KW-0238">DNA-binding</keyword>
<protein>
    <submittedName>
        <fullName evidence="3">Transposase</fullName>
    </submittedName>
</protein>
<evidence type="ECO:0000259" key="2">
    <source>
        <dbReference type="Pfam" id="PF07282"/>
    </source>
</evidence>
<feature type="domain" description="Cas12f1-like TNB" evidence="2">
    <location>
        <begin position="3"/>
        <end position="69"/>
    </location>
</feature>
<dbReference type="Pfam" id="PF07282">
    <property type="entry name" value="Cas12f1-like_TNB"/>
    <property type="match status" value="1"/>
</dbReference>
<dbReference type="InterPro" id="IPR010095">
    <property type="entry name" value="Cas12f1-like_TNB"/>
</dbReference>
<evidence type="ECO:0000313" key="3">
    <source>
        <dbReference type="EMBL" id="MEK0189657.1"/>
    </source>
</evidence>
<dbReference type="EMBL" id="JBBLXS010001484">
    <property type="protein sequence ID" value="MEK0189657.1"/>
    <property type="molecule type" value="Genomic_DNA"/>
</dbReference>
<evidence type="ECO:0000313" key="4">
    <source>
        <dbReference type="Proteomes" id="UP001384579"/>
    </source>
</evidence>
<dbReference type="Proteomes" id="UP001384579">
    <property type="component" value="Unassembled WGS sequence"/>
</dbReference>
<keyword evidence="4" id="KW-1185">Reference proteome</keyword>
<feature type="non-terminal residue" evidence="3">
    <location>
        <position position="1"/>
    </location>
</feature>
<name>A0ABU8YYU0_9CYAN</name>
<organism evidence="3 4">
    <name type="scientific">Microcoleus anatoxicus PTRS2</name>
    <dbReference type="NCBI Taxonomy" id="2705321"/>
    <lineage>
        <taxon>Bacteria</taxon>
        <taxon>Bacillati</taxon>
        <taxon>Cyanobacteriota</taxon>
        <taxon>Cyanophyceae</taxon>
        <taxon>Oscillatoriophycideae</taxon>
        <taxon>Oscillatoriales</taxon>
        <taxon>Microcoleaceae</taxon>
        <taxon>Microcoleus</taxon>
        <taxon>Microcoleus anatoxicus</taxon>
    </lineage>
</organism>